<comment type="caution">
    <text evidence="1">The sequence shown here is derived from an EMBL/GenBank/DDBJ whole genome shotgun (WGS) entry which is preliminary data.</text>
</comment>
<organism evidence="1 2">
    <name type="scientific">Portunus trituberculatus</name>
    <name type="common">Swimming crab</name>
    <name type="synonym">Neptunus trituberculatus</name>
    <dbReference type="NCBI Taxonomy" id="210409"/>
    <lineage>
        <taxon>Eukaryota</taxon>
        <taxon>Metazoa</taxon>
        <taxon>Ecdysozoa</taxon>
        <taxon>Arthropoda</taxon>
        <taxon>Crustacea</taxon>
        <taxon>Multicrustacea</taxon>
        <taxon>Malacostraca</taxon>
        <taxon>Eumalacostraca</taxon>
        <taxon>Eucarida</taxon>
        <taxon>Decapoda</taxon>
        <taxon>Pleocyemata</taxon>
        <taxon>Brachyura</taxon>
        <taxon>Eubrachyura</taxon>
        <taxon>Portunoidea</taxon>
        <taxon>Portunidae</taxon>
        <taxon>Portuninae</taxon>
        <taxon>Portunus</taxon>
    </lineage>
</organism>
<gene>
    <name evidence="1" type="ORF">E2C01_095564</name>
</gene>
<dbReference type="EMBL" id="VSRR010121421">
    <property type="protein sequence ID" value="MPD00113.1"/>
    <property type="molecule type" value="Genomic_DNA"/>
</dbReference>
<proteinExistence type="predicted"/>
<protein>
    <submittedName>
        <fullName evidence="1">Uncharacterized protein</fullName>
    </submittedName>
</protein>
<accession>A0A5B7JVL3</accession>
<name>A0A5B7JVL3_PORTR</name>
<keyword evidence="2" id="KW-1185">Reference proteome</keyword>
<evidence type="ECO:0000313" key="2">
    <source>
        <dbReference type="Proteomes" id="UP000324222"/>
    </source>
</evidence>
<sequence length="104" mass="11147">MGVILCTVLPSYVTRLVGFYESYGGMCAASKSDAAVVCSKDGKKWNIMPNVDHADILANAVPPTAVPGLPESELQVTNFETWSVDFTGVSKDGNLRAKWTNCCS</sequence>
<dbReference type="OrthoDB" id="6381855at2759"/>
<reference evidence="1 2" key="1">
    <citation type="submission" date="2019-05" db="EMBL/GenBank/DDBJ databases">
        <title>Another draft genome of Portunus trituberculatus and its Hox gene families provides insights of decapod evolution.</title>
        <authorList>
            <person name="Jeong J.-H."/>
            <person name="Song I."/>
            <person name="Kim S."/>
            <person name="Choi T."/>
            <person name="Kim D."/>
            <person name="Ryu S."/>
            <person name="Kim W."/>
        </authorList>
    </citation>
    <scope>NUCLEOTIDE SEQUENCE [LARGE SCALE GENOMIC DNA]</scope>
    <source>
        <tissue evidence="1">Muscle</tissue>
    </source>
</reference>
<evidence type="ECO:0000313" key="1">
    <source>
        <dbReference type="EMBL" id="MPD00113.1"/>
    </source>
</evidence>
<dbReference type="AlphaFoldDB" id="A0A5B7JVL3"/>
<dbReference type="Proteomes" id="UP000324222">
    <property type="component" value="Unassembled WGS sequence"/>
</dbReference>